<feature type="domain" description="Transglycosylase SLT" evidence="1">
    <location>
        <begin position="322"/>
        <end position="374"/>
    </location>
</feature>
<dbReference type="InterPro" id="IPR054496">
    <property type="entry name" value="E217_GP41"/>
</dbReference>
<dbReference type="EMBL" id="DRHY01000046">
    <property type="protein sequence ID" value="HEC73108.1"/>
    <property type="molecule type" value="Genomic_DNA"/>
</dbReference>
<dbReference type="InterPro" id="IPR008258">
    <property type="entry name" value="Transglycosylase_SLT_dom_1"/>
</dbReference>
<dbReference type="Proteomes" id="UP000886384">
    <property type="component" value="Unassembled WGS sequence"/>
</dbReference>
<protein>
    <recommendedName>
        <fullName evidence="1">Transglycosylase SLT domain-containing protein</fullName>
    </recommendedName>
</protein>
<evidence type="ECO:0000259" key="1">
    <source>
        <dbReference type="Pfam" id="PF01464"/>
    </source>
</evidence>
<dbReference type="SUPFAM" id="SSF53955">
    <property type="entry name" value="Lysozyme-like"/>
    <property type="match status" value="1"/>
</dbReference>
<dbReference type="AlphaFoldDB" id="A0A7C1ZG20"/>
<sequence length="471" mass="52043">MSQYLRRWQLDIDGVEFARGGRDRQLRIVFDVIVSPQNTQSFADIRLYNLAKSSVISKGSAITLKAGYENSVDQIFNGIITNVLPEREGASTATRMLCRSGSPANDRGSANSSYGAGTKIVDVLKDLANSWPRRLELDETQFNDNPVFISGFIADGDIPKILNDLAYQFDFTWVNERGTLVITRKGKARKTPIFEVNQYTGMVGVPEVNRGPDGLGVNVNMRINPYIRTTSRINVKSEFSTFNTGNIFIAPLSGDSSANGVYNVLSMSYSGDSHGNDWDLMIDAIRPGVAATEQAPSIDAQQSTGSLVWGAKVSKEFRAKIREISDNLGINADWIMSVIAFETGNSFSPSAFNKSGATGLIQFIPSTARYLGTSTAALSRMTAVQQLDFVERYYEDYASRIRNIGDAYMAVLWPAGINRPDSYVLWQKVGKYAREYAQNSGLDKNGDDTITRGEAVERVNDSYKQGLKYLR</sequence>
<gene>
    <name evidence="2" type="ORF">ENI26_01910</name>
</gene>
<organism evidence="2">
    <name type="scientific">Methylophaga aminisulfidivorans</name>
    <dbReference type="NCBI Taxonomy" id="230105"/>
    <lineage>
        <taxon>Bacteria</taxon>
        <taxon>Pseudomonadati</taxon>
        <taxon>Pseudomonadota</taxon>
        <taxon>Gammaproteobacteria</taxon>
        <taxon>Thiotrichales</taxon>
        <taxon>Piscirickettsiaceae</taxon>
        <taxon>Methylophaga</taxon>
    </lineage>
</organism>
<dbReference type="Pfam" id="PF01464">
    <property type="entry name" value="SLT"/>
    <property type="match status" value="1"/>
</dbReference>
<comment type="caution">
    <text evidence="2">The sequence shown here is derived from an EMBL/GenBank/DDBJ whole genome shotgun (WGS) entry which is preliminary data.</text>
</comment>
<evidence type="ECO:0000313" key="2">
    <source>
        <dbReference type="EMBL" id="HEC73108.1"/>
    </source>
</evidence>
<dbReference type="Pfam" id="PF22759">
    <property type="entry name" value="E217_GP41"/>
    <property type="match status" value="1"/>
</dbReference>
<dbReference type="Gene3D" id="1.10.530.10">
    <property type="match status" value="1"/>
</dbReference>
<accession>A0A7C1ZG20</accession>
<reference evidence="2" key="1">
    <citation type="journal article" date="2020" name="mSystems">
        <title>Genome- and Community-Level Interaction Insights into Carbon Utilization and Element Cycling Functions of Hydrothermarchaeota in Hydrothermal Sediment.</title>
        <authorList>
            <person name="Zhou Z."/>
            <person name="Liu Y."/>
            <person name="Xu W."/>
            <person name="Pan J."/>
            <person name="Luo Z.H."/>
            <person name="Li M."/>
        </authorList>
    </citation>
    <scope>NUCLEOTIDE SEQUENCE [LARGE SCALE GENOMIC DNA]</scope>
    <source>
        <strain evidence="2">HyVt-380</strain>
    </source>
</reference>
<proteinExistence type="predicted"/>
<dbReference type="InterPro" id="IPR023346">
    <property type="entry name" value="Lysozyme-like_dom_sf"/>
</dbReference>
<name>A0A7C1ZG20_9GAMM</name>